<comment type="subcellular location">
    <subcellularLocation>
        <location evidence="2">Membrane</location>
        <topology evidence="2">Multi-pass membrane protein</topology>
    </subcellularLocation>
</comment>
<evidence type="ECO:0000256" key="4">
    <source>
        <dbReference type="ARBA" id="ARBA00022630"/>
    </source>
</evidence>
<name>A0A0R3SDZ1_HYMDI</name>
<evidence type="ECO:0000256" key="7">
    <source>
        <dbReference type="ARBA" id="ARBA00022989"/>
    </source>
</evidence>
<evidence type="ECO:0000256" key="5">
    <source>
        <dbReference type="ARBA" id="ARBA00022692"/>
    </source>
</evidence>
<evidence type="ECO:0000313" key="13">
    <source>
        <dbReference type="WBParaSite" id="HDID_0000294301-mRNA-1"/>
    </source>
</evidence>
<evidence type="ECO:0000256" key="1">
    <source>
        <dbReference type="ARBA" id="ARBA00001974"/>
    </source>
</evidence>
<dbReference type="InterPro" id="IPR012446">
    <property type="entry name" value="CRAC_channel"/>
</dbReference>
<feature type="domain" description="FAD/NAD(P)-binding" evidence="10">
    <location>
        <begin position="249"/>
        <end position="452"/>
    </location>
</feature>
<organism evidence="13">
    <name type="scientific">Hymenolepis diminuta</name>
    <name type="common">Rat tapeworm</name>
    <dbReference type="NCBI Taxonomy" id="6216"/>
    <lineage>
        <taxon>Eukaryota</taxon>
        <taxon>Metazoa</taxon>
        <taxon>Spiralia</taxon>
        <taxon>Lophotrochozoa</taxon>
        <taxon>Platyhelminthes</taxon>
        <taxon>Cestoda</taxon>
        <taxon>Eucestoda</taxon>
        <taxon>Cyclophyllidea</taxon>
        <taxon>Hymenolepididae</taxon>
        <taxon>Hymenolepis</taxon>
    </lineage>
</organism>
<dbReference type="AlphaFoldDB" id="A0A0R3SDZ1"/>
<dbReference type="GO" id="GO:0016020">
    <property type="term" value="C:membrane"/>
    <property type="evidence" value="ECO:0007669"/>
    <property type="project" value="UniProtKB-SubCell"/>
</dbReference>
<evidence type="ECO:0000256" key="9">
    <source>
        <dbReference type="SAM" id="Phobius"/>
    </source>
</evidence>
<evidence type="ECO:0000313" key="11">
    <source>
        <dbReference type="EMBL" id="VDL24296.1"/>
    </source>
</evidence>
<keyword evidence="6" id="KW-0274">FAD</keyword>
<feature type="transmembrane region" description="Helical" evidence="9">
    <location>
        <begin position="164"/>
        <end position="188"/>
    </location>
</feature>
<dbReference type="Proteomes" id="UP000274504">
    <property type="component" value="Unassembled WGS sequence"/>
</dbReference>
<dbReference type="Gene3D" id="3.50.50.60">
    <property type="entry name" value="FAD/NAD(P)-binding domain"/>
    <property type="match status" value="3"/>
</dbReference>
<feature type="transmembrane region" description="Helical" evidence="9">
    <location>
        <begin position="77"/>
        <end position="98"/>
    </location>
</feature>
<evidence type="ECO:0000256" key="2">
    <source>
        <dbReference type="ARBA" id="ARBA00004141"/>
    </source>
</evidence>
<keyword evidence="4" id="KW-0285">Flavoprotein</keyword>
<evidence type="ECO:0000259" key="10">
    <source>
        <dbReference type="Pfam" id="PF07992"/>
    </source>
</evidence>
<dbReference type="PANTHER" id="PTHR43429:SF2">
    <property type="entry name" value="PYRIDINE NUCLEOTIDE-DISULFIDE OXIDOREDUCTASE DOMAIN-CONTAINING PROTEIN 1"/>
    <property type="match status" value="1"/>
</dbReference>
<dbReference type="SUPFAM" id="SSF51905">
    <property type="entry name" value="FAD/NAD(P)-binding domain"/>
    <property type="match status" value="1"/>
</dbReference>
<evidence type="ECO:0000256" key="3">
    <source>
        <dbReference type="ARBA" id="ARBA00008062"/>
    </source>
</evidence>
<evidence type="ECO:0000313" key="12">
    <source>
        <dbReference type="Proteomes" id="UP000274504"/>
    </source>
</evidence>
<dbReference type="InterPro" id="IPR023753">
    <property type="entry name" value="FAD/NAD-binding_dom"/>
</dbReference>
<dbReference type="Pfam" id="PF07856">
    <property type="entry name" value="Orai-1"/>
    <property type="match status" value="1"/>
</dbReference>
<dbReference type="Pfam" id="PF07992">
    <property type="entry name" value="Pyr_redox_2"/>
    <property type="match status" value="1"/>
</dbReference>
<keyword evidence="7 9" id="KW-1133">Transmembrane helix</keyword>
<reference evidence="11 12" key="2">
    <citation type="submission" date="2018-11" db="EMBL/GenBank/DDBJ databases">
        <authorList>
            <consortium name="Pathogen Informatics"/>
        </authorList>
    </citation>
    <scope>NUCLEOTIDE SEQUENCE [LARGE SCALE GENOMIC DNA]</scope>
</reference>
<dbReference type="PANTHER" id="PTHR43429">
    <property type="entry name" value="PYRIDINE NUCLEOTIDE-DISULFIDE OXIDOREDUCTASE DOMAIN-CONTAINING"/>
    <property type="match status" value="1"/>
</dbReference>
<dbReference type="InterPro" id="IPR036188">
    <property type="entry name" value="FAD/NAD-bd_sf"/>
</dbReference>
<dbReference type="GO" id="GO:0016491">
    <property type="term" value="F:oxidoreductase activity"/>
    <property type="evidence" value="ECO:0007669"/>
    <property type="project" value="InterPro"/>
</dbReference>
<feature type="transmembrane region" description="Helical" evidence="9">
    <location>
        <begin position="135"/>
        <end position="158"/>
    </location>
</feature>
<dbReference type="STRING" id="6216.A0A0R3SDZ1"/>
<evidence type="ECO:0000256" key="6">
    <source>
        <dbReference type="ARBA" id="ARBA00022827"/>
    </source>
</evidence>
<proteinExistence type="inferred from homology"/>
<evidence type="ECO:0000256" key="8">
    <source>
        <dbReference type="ARBA" id="ARBA00023136"/>
    </source>
</evidence>
<comment type="cofactor">
    <cofactor evidence="1">
        <name>FAD</name>
        <dbReference type="ChEBI" id="CHEBI:57692"/>
    </cofactor>
</comment>
<dbReference type="EMBL" id="UYSG01000800">
    <property type="protein sequence ID" value="VDL24296.1"/>
    <property type="molecule type" value="Genomic_DNA"/>
</dbReference>
<dbReference type="WBParaSite" id="HDID_0000294301-mRNA-1">
    <property type="protein sequence ID" value="HDID_0000294301-mRNA-1"/>
    <property type="gene ID" value="HDID_0000294301"/>
</dbReference>
<accession>A0A0R3SDZ1</accession>
<reference evidence="13" key="1">
    <citation type="submission" date="2017-02" db="UniProtKB">
        <authorList>
            <consortium name="WormBaseParasite"/>
        </authorList>
    </citation>
    <scope>IDENTIFICATION</scope>
</reference>
<dbReference type="InterPro" id="IPR038350">
    <property type="entry name" value="Orai_sf"/>
</dbReference>
<protein>
    <submittedName>
        <fullName evidence="13">Pyr_redox_2 domain-containing protein</fullName>
    </submittedName>
</protein>
<comment type="similarity">
    <text evidence="3">Belongs to the Orai family.</text>
</comment>
<keyword evidence="5 9" id="KW-0812">Transmembrane</keyword>
<dbReference type="Gene3D" id="1.20.140.140">
    <property type="entry name" value="Calcium release-activated calcium channel protein Orai"/>
    <property type="match status" value="1"/>
</dbReference>
<keyword evidence="8 9" id="KW-0472">Membrane</keyword>
<gene>
    <name evidence="11" type="ORF">HDID_LOCUS2941</name>
</gene>
<dbReference type="InterPro" id="IPR050260">
    <property type="entry name" value="FAD-bd_OxRdtase"/>
</dbReference>
<sequence length="741" mass="81461">MTARNSDGDGNFPWAEHLPLADRRRSSNRTSLRKLNLSRAKLKASSRASALLSGFAMVAMIELTIEQDDVNPIPEALLIAFTAFASLLVVVHITALLISTCILPQLECYISICENSEGSIDTPYEKVRWYIEMSWVFSTALGMLLFLVVVVLACWVKFWNISKWSAGVCFLIVGPVVVVFVLFAIFFYRTLISFKYQNASKMVDSLDRWMSELEKGQCASPPYQLPPIAHHTCSFLCVLFVYSQTDFFEFVVVGGGIAGVVCAETLCELIGPPAYSPPETDPSIPSESSKWRVCLISSSGTLKTAVNVQRVTRLLESFDIAERSTSEWSSAYPGSLLRVIVDKVTRLDCEERLVYLAGRPTNPLKYGRICLATGGVPRAIVPHHPLVLTLRDTESVAQFRTRLAGARRVVLVGNGGIATEVAYEIEGCQVIWAVKHETISVPFLDPAAAQFLLRCGLEKRRQGNKQVSDSNTSGNEGGPTALIRTLRYTLAQRDAHTGCPAYELLPVSNEGEQVEKEYGGSALGPDWTQGQRFTGVIEAGTLHRPLKVVYKCQVDKILSSSEFGESEIAAVEADEEGPLLPPPAPTDWPVYVLLTNGECYGADFIISATGVEANFTSSGHPKPSVACPVFIKSSNNIETAPPSEGGGLVVNEMMQSMSIPELYAAGDCAYAGWQPKAPHWFQMRLWSQARQTAFQAAKSMFYHTAGDEVPLDFSFELFTHVTNFFGFKVNSNFPLKHPQVQ</sequence>
<dbReference type="OrthoDB" id="202203at2759"/>